<accession>A0A3B4T9M0</accession>
<name>A0A3B4T9M0_SERDU</name>
<dbReference type="Ensembl" id="ENSSDUT00000002881.1">
    <property type="protein sequence ID" value="ENSSDUP00000002808.1"/>
    <property type="gene ID" value="ENSSDUG00000002154.1"/>
</dbReference>
<protein>
    <submittedName>
        <fullName evidence="2">Uncharacterized protein</fullName>
    </submittedName>
</protein>
<organism evidence="2 3">
    <name type="scientific">Seriola dumerili</name>
    <name type="common">Greater amberjack</name>
    <name type="synonym">Caranx dumerili</name>
    <dbReference type="NCBI Taxonomy" id="41447"/>
    <lineage>
        <taxon>Eukaryota</taxon>
        <taxon>Metazoa</taxon>
        <taxon>Chordata</taxon>
        <taxon>Craniata</taxon>
        <taxon>Vertebrata</taxon>
        <taxon>Euteleostomi</taxon>
        <taxon>Actinopterygii</taxon>
        <taxon>Neopterygii</taxon>
        <taxon>Teleostei</taxon>
        <taxon>Neoteleostei</taxon>
        <taxon>Acanthomorphata</taxon>
        <taxon>Carangaria</taxon>
        <taxon>Carangiformes</taxon>
        <taxon>Carangidae</taxon>
        <taxon>Seriola</taxon>
    </lineage>
</organism>
<dbReference type="AlphaFoldDB" id="A0A3B4T9M0"/>
<evidence type="ECO:0000256" key="1">
    <source>
        <dbReference type="SAM" id="MobiDB-lite"/>
    </source>
</evidence>
<feature type="compositionally biased region" description="Polar residues" evidence="1">
    <location>
        <begin position="1"/>
        <end position="11"/>
    </location>
</feature>
<dbReference type="STRING" id="41447.ENSSDUP00000002808"/>
<proteinExistence type="predicted"/>
<feature type="region of interest" description="Disordered" evidence="1">
    <location>
        <begin position="43"/>
        <end position="67"/>
    </location>
</feature>
<evidence type="ECO:0000313" key="3">
    <source>
        <dbReference type="Proteomes" id="UP000261420"/>
    </source>
</evidence>
<evidence type="ECO:0000313" key="2">
    <source>
        <dbReference type="Ensembl" id="ENSSDUP00000002808.1"/>
    </source>
</evidence>
<dbReference type="Proteomes" id="UP000261420">
    <property type="component" value="Unplaced"/>
</dbReference>
<reference evidence="2" key="2">
    <citation type="submission" date="2025-09" db="UniProtKB">
        <authorList>
            <consortium name="Ensembl"/>
        </authorList>
    </citation>
    <scope>IDENTIFICATION</scope>
</reference>
<reference evidence="2" key="1">
    <citation type="submission" date="2025-08" db="UniProtKB">
        <authorList>
            <consortium name="Ensembl"/>
        </authorList>
    </citation>
    <scope>IDENTIFICATION</scope>
</reference>
<sequence>PASNPIETSEVSPPPTTTRLCVTPTMSPTEDYYLLADTWKQDGRRESGAASPENHPRAVSQVTPTPSPAAENEQLFYIFMSLWKSRSDVFVSSVVSELSAEAMCRYDHDMDLYYLCSLYPDREEPIDELTMERAMEALEEQCHDNMNPRHRDGGGSGIEYDEKRYSCNICACYSIVKVPRRKLPVQTCVLGLGPALLPCGYRRKNNKQATFLPSLRMEPITQSLPHPTQRCSLICSLPSKHNLFFLSASHCFLYCKELPPLLSNVTCAFEHSLEMKHLGRKGMKVKFKSYPQANSKSKAGRQSLAGSLTKPPVERRRWPAAHETAGCLEEEPVVLAAIRFPDHINTHAGSFLDLASDLDRRVEAFLLHLKPGAEFNLHVQLMNQERLLVQPFCLLRICMFRPPPRIDNLKVKFPILKILNGKSQSGNGRYCPDKGKPQVCTVCRRRGRSNGLLWFPQALRTAGAACLKPTAKLRALPPALHGHSEVCHWLRKDSSCQATPSDQDASKKLLERAAFCKSAMEALRQVIPKRLLRGRYQTSDGYCPDLSSYAPRKGVSPWKQSLGSRDPMQSDPMYICFFFISFTPLTTHLFSLRFCSLPKCQG</sequence>
<feature type="region of interest" description="Disordered" evidence="1">
    <location>
        <begin position="1"/>
        <end position="24"/>
    </location>
</feature>
<keyword evidence="3" id="KW-1185">Reference proteome</keyword>